<evidence type="ECO:0000313" key="5">
    <source>
        <dbReference type="Proteomes" id="UP000533080"/>
    </source>
</evidence>
<dbReference type="InterPro" id="IPR050570">
    <property type="entry name" value="Cell_wall_metabolism_enzyme"/>
</dbReference>
<dbReference type="Pfam" id="PF01551">
    <property type="entry name" value="Peptidase_M23"/>
    <property type="match status" value="1"/>
</dbReference>
<keyword evidence="2" id="KW-1133">Transmembrane helix</keyword>
<dbReference type="Proteomes" id="UP000533080">
    <property type="component" value="Unassembled WGS sequence"/>
</dbReference>
<accession>A0A7Y4IDF7</accession>
<keyword evidence="2" id="KW-0472">Membrane</keyword>
<feature type="transmembrane region" description="Helical" evidence="2">
    <location>
        <begin position="60"/>
        <end position="80"/>
    </location>
</feature>
<evidence type="ECO:0000259" key="3">
    <source>
        <dbReference type="Pfam" id="PF01551"/>
    </source>
</evidence>
<dbReference type="InterPro" id="IPR011055">
    <property type="entry name" value="Dup_hybrid_motif"/>
</dbReference>
<dbReference type="PANTHER" id="PTHR21666:SF270">
    <property type="entry name" value="MUREIN HYDROLASE ACTIVATOR ENVC"/>
    <property type="match status" value="1"/>
</dbReference>
<dbReference type="GO" id="GO:0004222">
    <property type="term" value="F:metalloendopeptidase activity"/>
    <property type="evidence" value="ECO:0007669"/>
    <property type="project" value="TreeGrafter"/>
</dbReference>
<reference evidence="4 5" key="1">
    <citation type="submission" date="2020-05" db="EMBL/GenBank/DDBJ databases">
        <authorList>
            <person name="Whitworth D."/>
        </authorList>
    </citation>
    <scope>NUCLEOTIDE SEQUENCE [LARGE SCALE GENOMIC DNA]</scope>
    <source>
        <strain evidence="4 5">AM005</strain>
    </source>
</reference>
<dbReference type="SUPFAM" id="SSF51261">
    <property type="entry name" value="Duplicated hybrid motif"/>
    <property type="match status" value="1"/>
</dbReference>
<sequence length="388" mass="42180">MACATPHQTGRKTVRTNRPRGSGIPLRARRFRARPPIPTQGACMRPNLPTLGAPPKRSPFGTVVAVSLILGGAAGGVWWWKQRMVQATEEAAAQMPDAVPDAGTVAAAPTPAPVATDPVKAAGLERVSVSINGPLETALVNAAGSDVGPALAQVVTRTLVWWVSVPGEILRGDTLEVLYQRRTNEEPLVHAVRFTSAKLGKTMSAYRYQANGEPNARYYLPGGDELELRLERSPIDDYEQVTSLLRDGRKHKGVDFRTPVGTPIKAPFNGVVKRKNWNFSSNGNCIELVESGGKGRRALFLHLDEVDKSVKPGTRFSVGQVIAKSGNTGRSFAPHLHYQLMTQDDRVLDPYDQHKTYRRSLAAQHRTGFEAEVRRMDGLLSGSVVAGK</sequence>
<evidence type="ECO:0000256" key="1">
    <source>
        <dbReference type="SAM" id="MobiDB-lite"/>
    </source>
</evidence>
<feature type="region of interest" description="Disordered" evidence="1">
    <location>
        <begin position="1"/>
        <end position="23"/>
    </location>
</feature>
<dbReference type="RefSeq" id="WP_171439648.1">
    <property type="nucleotide sequence ID" value="NZ_JABFNS010000016.1"/>
</dbReference>
<evidence type="ECO:0000256" key="2">
    <source>
        <dbReference type="SAM" id="Phobius"/>
    </source>
</evidence>
<dbReference type="Gene3D" id="3.10.450.350">
    <property type="match status" value="1"/>
</dbReference>
<dbReference type="PANTHER" id="PTHR21666">
    <property type="entry name" value="PEPTIDASE-RELATED"/>
    <property type="match status" value="1"/>
</dbReference>
<protein>
    <submittedName>
        <fullName evidence="4">Peptidoglycan DD-metalloendopeptidase family protein</fullName>
    </submittedName>
</protein>
<dbReference type="Gene3D" id="2.70.70.10">
    <property type="entry name" value="Glucose Permease (Domain IIA)"/>
    <property type="match status" value="1"/>
</dbReference>
<dbReference type="EMBL" id="JABFNT010000005">
    <property type="protein sequence ID" value="NOJ77119.1"/>
    <property type="molecule type" value="Genomic_DNA"/>
</dbReference>
<gene>
    <name evidence="4" type="ORF">HNV28_01895</name>
</gene>
<feature type="domain" description="M23ase beta-sheet core" evidence="3">
    <location>
        <begin position="249"/>
        <end position="346"/>
    </location>
</feature>
<name>A0A7Y4IDF7_MYXXA</name>
<keyword evidence="2" id="KW-0812">Transmembrane</keyword>
<dbReference type="CDD" id="cd12797">
    <property type="entry name" value="M23_peptidase"/>
    <property type="match status" value="1"/>
</dbReference>
<comment type="caution">
    <text evidence="4">The sequence shown here is derived from an EMBL/GenBank/DDBJ whole genome shotgun (WGS) entry which is preliminary data.</text>
</comment>
<dbReference type="InterPro" id="IPR016047">
    <property type="entry name" value="M23ase_b-sheet_dom"/>
</dbReference>
<evidence type="ECO:0000313" key="4">
    <source>
        <dbReference type="EMBL" id="NOJ77119.1"/>
    </source>
</evidence>
<dbReference type="AlphaFoldDB" id="A0A7Y4IDF7"/>
<proteinExistence type="predicted"/>
<organism evidence="4 5">
    <name type="scientific">Myxococcus xanthus</name>
    <dbReference type="NCBI Taxonomy" id="34"/>
    <lineage>
        <taxon>Bacteria</taxon>
        <taxon>Pseudomonadati</taxon>
        <taxon>Myxococcota</taxon>
        <taxon>Myxococcia</taxon>
        <taxon>Myxococcales</taxon>
        <taxon>Cystobacterineae</taxon>
        <taxon>Myxococcaceae</taxon>
        <taxon>Myxococcus</taxon>
    </lineage>
</organism>
<feature type="compositionally biased region" description="Basic residues" evidence="1">
    <location>
        <begin position="9"/>
        <end position="18"/>
    </location>
</feature>